<dbReference type="EMBL" id="JBGFUD010013317">
    <property type="protein sequence ID" value="MFH4983686.1"/>
    <property type="molecule type" value="Genomic_DNA"/>
</dbReference>
<accession>A0ABD6EWF6</accession>
<reference evidence="1 2" key="1">
    <citation type="submission" date="2024-08" db="EMBL/GenBank/DDBJ databases">
        <title>Gnathostoma spinigerum genome.</title>
        <authorList>
            <person name="Gonzalez-Bertolin B."/>
            <person name="Monzon S."/>
            <person name="Zaballos A."/>
            <person name="Jimenez P."/>
            <person name="Dekumyoy P."/>
            <person name="Varona S."/>
            <person name="Cuesta I."/>
            <person name="Sumanam S."/>
            <person name="Adisakwattana P."/>
            <person name="Gasser R.B."/>
            <person name="Hernandez-Gonzalez A."/>
            <person name="Young N.D."/>
            <person name="Perteguer M.J."/>
        </authorList>
    </citation>
    <scope>NUCLEOTIDE SEQUENCE [LARGE SCALE GENOMIC DNA]</scope>
    <source>
        <strain evidence="1">AL3</strain>
        <tissue evidence="1">Liver</tissue>
    </source>
</reference>
<dbReference type="Proteomes" id="UP001608902">
    <property type="component" value="Unassembled WGS sequence"/>
</dbReference>
<comment type="caution">
    <text evidence="1">The sequence shown here is derived from an EMBL/GenBank/DDBJ whole genome shotgun (WGS) entry which is preliminary data.</text>
</comment>
<keyword evidence="2" id="KW-1185">Reference proteome</keyword>
<gene>
    <name evidence="1" type="ORF">AB6A40_010395</name>
</gene>
<sequence>MHELCDPLWSFDHYDGLHRTLWRPICDVRHSVHLDVSPQKFGGATDCRPNILGIVVILLSMDGTVDCVERMVKQSGNLKGLVLRHRSERGNHNRESSDNVHFDLTSLKRAPLRCL</sequence>
<organism evidence="1 2">
    <name type="scientific">Gnathostoma spinigerum</name>
    <dbReference type="NCBI Taxonomy" id="75299"/>
    <lineage>
        <taxon>Eukaryota</taxon>
        <taxon>Metazoa</taxon>
        <taxon>Ecdysozoa</taxon>
        <taxon>Nematoda</taxon>
        <taxon>Chromadorea</taxon>
        <taxon>Rhabditida</taxon>
        <taxon>Spirurina</taxon>
        <taxon>Gnathostomatomorpha</taxon>
        <taxon>Gnathostomatoidea</taxon>
        <taxon>Gnathostomatidae</taxon>
        <taxon>Gnathostoma</taxon>
    </lineage>
</organism>
<name>A0ABD6EWF6_9BILA</name>
<proteinExistence type="predicted"/>
<dbReference type="AlphaFoldDB" id="A0ABD6EWF6"/>
<evidence type="ECO:0000313" key="1">
    <source>
        <dbReference type="EMBL" id="MFH4983686.1"/>
    </source>
</evidence>
<evidence type="ECO:0000313" key="2">
    <source>
        <dbReference type="Proteomes" id="UP001608902"/>
    </source>
</evidence>
<protein>
    <submittedName>
        <fullName evidence="1">Uncharacterized protein</fullName>
    </submittedName>
</protein>